<dbReference type="RefSeq" id="WP_171687095.1">
    <property type="nucleotide sequence ID" value="NZ_WHNZ01000079.1"/>
</dbReference>
<dbReference type="EMBL" id="WHNZ01000079">
    <property type="protein sequence ID" value="NOV04298.1"/>
    <property type="molecule type" value="Genomic_DNA"/>
</dbReference>
<proteinExistence type="predicted"/>
<comment type="caution">
    <text evidence="1">The sequence shown here is derived from an EMBL/GenBank/DDBJ whole genome shotgun (WGS) entry which is preliminary data.</text>
</comment>
<gene>
    <name evidence="1" type="ORF">GC097_30415</name>
</gene>
<keyword evidence="2" id="KW-1185">Reference proteome</keyword>
<organism evidence="1 2">
    <name type="scientific">Paenibacillus planticolens</name>
    <dbReference type="NCBI Taxonomy" id="2654976"/>
    <lineage>
        <taxon>Bacteria</taxon>
        <taxon>Bacillati</taxon>
        <taxon>Bacillota</taxon>
        <taxon>Bacilli</taxon>
        <taxon>Bacillales</taxon>
        <taxon>Paenibacillaceae</taxon>
        <taxon>Paenibacillus</taxon>
    </lineage>
</organism>
<protein>
    <submittedName>
        <fullName evidence="1">Uncharacterized protein</fullName>
    </submittedName>
</protein>
<reference evidence="1 2" key="1">
    <citation type="submission" date="2019-10" db="EMBL/GenBank/DDBJ databases">
        <title>Description of Paenibacillus pedi sp. nov.</title>
        <authorList>
            <person name="Carlier A."/>
            <person name="Qi S."/>
        </authorList>
    </citation>
    <scope>NUCLEOTIDE SEQUENCE [LARGE SCALE GENOMIC DNA]</scope>
    <source>
        <strain evidence="1 2">LMG 31457</strain>
    </source>
</reference>
<evidence type="ECO:0000313" key="2">
    <source>
        <dbReference type="Proteomes" id="UP000618579"/>
    </source>
</evidence>
<accession>A0ABX1ZWQ4</accession>
<name>A0ABX1ZWQ4_9BACL</name>
<dbReference type="Proteomes" id="UP000618579">
    <property type="component" value="Unassembled WGS sequence"/>
</dbReference>
<evidence type="ECO:0000313" key="1">
    <source>
        <dbReference type="EMBL" id="NOV04298.1"/>
    </source>
</evidence>
<sequence length="73" mass="8368">MWDIHMRAIHLDCEFDNAMLFCQYVMVLTDGIMTGGGLVEAYNDNEVQVGSQRFSRSQSIFVVTLPPQCQMMF</sequence>